<comment type="catalytic activity">
    <reaction evidence="1">
        <text>an N-(ADP-alpha-D-ribosyl)-thymidine in DNA + H2O = a thymidine in DNA + ADP-D-ribose</text>
        <dbReference type="Rhea" id="RHEA:71655"/>
        <dbReference type="Rhea" id="RHEA-COMP:13556"/>
        <dbReference type="Rhea" id="RHEA-COMP:18051"/>
        <dbReference type="ChEBI" id="CHEBI:15377"/>
        <dbReference type="ChEBI" id="CHEBI:57967"/>
        <dbReference type="ChEBI" id="CHEBI:137386"/>
        <dbReference type="ChEBI" id="CHEBI:191199"/>
    </reaction>
    <physiologicalReaction direction="left-to-right" evidence="1">
        <dbReference type="Rhea" id="RHEA:71656"/>
    </physiologicalReaction>
</comment>
<evidence type="ECO:0000313" key="3">
    <source>
        <dbReference type="EMBL" id="AFH47874.1"/>
    </source>
</evidence>
<dbReference type="AlphaFoldDB" id="I0AFW7"/>
<dbReference type="SMART" id="SM00506">
    <property type="entry name" value="A1pp"/>
    <property type="match status" value="1"/>
</dbReference>
<reference evidence="3 4" key="1">
    <citation type="journal article" date="2012" name="Front. Microbiol.">
        <title>Complete genome of Ignavibacterium album, a metabolically versatile, flagellated, facultative anaerobe from the phylum Chlorobi.</title>
        <authorList>
            <person name="Liu Z."/>
            <person name="Frigaard N.-U."/>
            <person name="Vogl K."/>
            <person name="Iino T."/>
            <person name="Ohkuma M."/>
            <person name="Overmann J."/>
            <person name="Bryant D.A."/>
        </authorList>
    </citation>
    <scope>NUCLEOTIDE SEQUENCE [LARGE SCALE GENOMIC DNA]</scope>
    <source>
        <strain evidence="4">DSM 19864 / JCM 16511 / NBRC 101810 / Mat9-16</strain>
    </source>
</reference>
<dbReference type="SUPFAM" id="SSF52949">
    <property type="entry name" value="Macro domain-like"/>
    <property type="match status" value="1"/>
</dbReference>
<dbReference type="InterPro" id="IPR050892">
    <property type="entry name" value="ADP-ribose_metab_enzymes"/>
</dbReference>
<feature type="domain" description="Macro" evidence="2">
    <location>
        <begin position="1"/>
        <end position="170"/>
    </location>
</feature>
<evidence type="ECO:0000259" key="2">
    <source>
        <dbReference type="PROSITE" id="PS51154"/>
    </source>
</evidence>
<accession>I0AFW7</accession>
<dbReference type="Proteomes" id="UP000007394">
    <property type="component" value="Chromosome"/>
</dbReference>
<dbReference type="Pfam" id="PF01661">
    <property type="entry name" value="Macro"/>
    <property type="match status" value="1"/>
</dbReference>
<dbReference type="Gene3D" id="3.40.220.10">
    <property type="entry name" value="Leucine Aminopeptidase, subunit E, domain 1"/>
    <property type="match status" value="1"/>
</dbReference>
<keyword evidence="4" id="KW-1185">Reference proteome</keyword>
<dbReference type="CDD" id="cd02901">
    <property type="entry name" value="Macro_Poa1p-like"/>
    <property type="match status" value="1"/>
</dbReference>
<dbReference type="RefSeq" id="WP_014559034.1">
    <property type="nucleotide sequence ID" value="NC_017464.1"/>
</dbReference>
<dbReference type="OrthoDB" id="9780211at2"/>
<dbReference type="PATRIC" id="fig|945713.3.peg.160"/>
<gene>
    <name evidence="3" type="ordered locus">IALB_0162</name>
</gene>
<dbReference type="eggNOG" id="COG2110">
    <property type="taxonomic scope" value="Bacteria"/>
</dbReference>
<evidence type="ECO:0000313" key="4">
    <source>
        <dbReference type="Proteomes" id="UP000007394"/>
    </source>
</evidence>
<dbReference type="HOGENOM" id="CLU_049707_0_0_10"/>
<evidence type="ECO:0000256" key="1">
    <source>
        <dbReference type="ARBA" id="ARBA00035885"/>
    </source>
</evidence>
<dbReference type="InterPro" id="IPR043472">
    <property type="entry name" value="Macro_dom-like"/>
</dbReference>
<dbReference type="PANTHER" id="PTHR12521">
    <property type="entry name" value="PROTEIN C6ORF130"/>
    <property type="match status" value="1"/>
</dbReference>
<protein>
    <submittedName>
        <fullName evidence="3">Putative phosphatase</fullName>
    </submittedName>
</protein>
<dbReference type="GO" id="GO:0140291">
    <property type="term" value="P:peptidyl-glutamate ADP-deribosylation"/>
    <property type="evidence" value="ECO:0007669"/>
    <property type="project" value="TreeGrafter"/>
</dbReference>
<dbReference type="KEGG" id="ial:IALB_0162"/>
<dbReference type="STRING" id="945713.IALB_0162"/>
<organism evidence="3 4">
    <name type="scientific">Ignavibacterium album (strain DSM 19864 / JCM 16511 / NBRC 101810 / Mat9-16)</name>
    <dbReference type="NCBI Taxonomy" id="945713"/>
    <lineage>
        <taxon>Bacteria</taxon>
        <taxon>Pseudomonadati</taxon>
        <taxon>Ignavibacteriota</taxon>
        <taxon>Ignavibacteria</taxon>
        <taxon>Ignavibacteriales</taxon>
        <taxon>Ignavibacteriaceae</taxon>
        <taxon>Ignavibacterium</taxon>
    </lineage>
</organism>
<name>I0AFW7_IGNAJ</name>
<dbReference type="EMBL" id="CP003418">
    <property type="protein sequence ID" value="AFH47874.1"/>
    <property type="molecule type" value="Genomic_DNA"/>
</dbReference>
<proteinExistence type="predicted"/>
<dbReference type="PANTHER" id="PTHR12521:SF0">
    <property type="entry name" value="ADP-RIBOSE GLYCOHYDROLASE OARD1"/>
    <property type="match status" value="1"/>
</dbReference>
<dbReference type="InterPro" id="IPR002589">
    <property type="entry name" value="Macro_dom"/>
</dbReference>
<sequence length="346" mass="39898">MFRTEKENIINIKADALVNSVNLVGVMGKGVALAVKEAFPENYKLYKKACEEKRIDIGKIFVTETGRLFPRYIINFPTKKHWRNPSEYSWIEAGLVSLKEWLKTSGIKSLAIPPLGSGSGKLDWNRVKQMIISELKEFSNRIDIILIEPDFGFENAETLKVQKNNLTPARAMLLYLLNKYRVLGYEINLLVVQKIAYFLQRVGEPLKLNFQKGFYGPYAYNLIPVLKALKPKYLSFTSLDDSKPSTIIRLNQNVMDEVESYVNTNLTSLQKENLEKTISLIQDFETPFGLELLATIDFIFIQEKFKSNSDWILSEISKWTNRKANLFKSYHIQVAKERLLKSLSYN</sequence>
<dbReference type="PROSITE" id="PS51154">
    <property type="entry name" value="MACRO"/>
    <property type="match status" value="1"/>
</dbReference>